<accession>A0A371X6F4</accession>
<evidence type="ECO:0000313" key="1">
    <source>
        <dbReference type="EMBL" id="RFC64805.1"/>
    </source>
</evidence>
<reference evidence="2" key="1">
    <citation type="submission" date="2018-08" db="EMBL/GenBank/DDBJ databases">
        <authorList>
            <person name="Im W.T."/>
        </authorList>
    </citation>
    <scope>NUCLEOTIDE SEQUENCE [LARGE SCALE GENOMIC DNA]</scope>
    <source>
        <strain evidence="2">LA-28</strain>
    </source>
</reference>
<comment type="caution">
    <text evidence="1">The sequence shown here is derived from an EMBL/GenBank/DDBJ whole genome shotgun (WGS) entry which is preliminary data.</text>
</comment>
<protein>
    <submittedName>
        <fullName evidence="1">Uncharacterized protein</fullName>
    </submittedName>
</protein>
<dbReference type="EMBL" id="QURN01000017">
    <property type="protein sequence ID" value="RFC64805.1"/>
    <property type="molecule type" value="Genomic_DNA"/>
</dbReference>
<dbReference type="Proteomes" id="UP000262379">
    <property type="component" value="Unassembled WGS sequence"/>
</dbReference>
<evidence type="ECO:0000313" key="2">
    <source>
        <dbReference type="Proteomes" id="UP000262379"/>
    </source>
</evidence>
<dbReference type="RefSeq" id="WP_116625450.1">
    <property type="nucleotide sequence ID" value="NZ_QURN01000017.1"/>
</dbReference>
<keyword evidence="2" id="KW-1185">Reference proteome</keyword>
<proteinExistence type="predicted"/>
<gene>
    <name evidence="1" type="ORF">DY251_18775</name>
</gene>
<name>A0A371X6F4_9HYPH</name>
<dbReference type="AlphaFoldDB" id="A0A371X6F4"/>
<sequence>MNQTVTLSLTGFVSLVVGGAGGYAYTNSIYAGKHADLTEQIATLQKKVDEYEAATRLEVPSDREALAAIRKLIFFGGVKKVATDQGQKDAVAPGAVCSLTITDKHDLVLPKVLHFVKIDGVWASQN</sequence>
<organism evidence="1 2">
    <name type="scientific">Mesorhizobium denitrificans</name>
    <dbReference type="NCBI Taxonomy" id="2294114"/>
    <lineage>
        <taxon>Bacteria</taxon>
        <taxon>Pseudomonadati</taxon>
        <taxon>Pseudomonadota</taxon>
        <taxon>Alphaproteobacteria</taxon>
        <taxon>Hyphomicrobiales</taxon>
        <taxon>Phyllobacteriaceae</taxon>
        <taxon>Mesorhizobium</taxon>
    </lineage>
</organism>